<dbReference type="KEGG" id="csal:NBC122_02745"/>
<keyword evidence="3" id="KW-1185">Reference proteome</keyword>
<sequence length="618" mass="70459">MSRIAICIGVNNVQNFTPLKGASKGAVEFSKWATAQGYDIKLFTDENKNIVRVRDIYDCINQCLEEMKYNQIIVYFSGHGISRGPNQEFWFLSEGGNNGNEIVDLTRSADNAVRCPIPYVLFISDACRSLPTDEIHTTGGQTIFPNQKIDSGNTIDIFYATRPGAPAFEIAGDSLKEAHGIFTESLIAYLSGEFLETIVNNTIEDGAKIQRYLDKYYDVKQLTADFNYKSLLQQNQKWIISGPEVDIKLKEFVESRSFGITKGQSPEIRVNNHKQEHPLSIFTDEQGKNLILNRVKPPKPIIHPIDPLPYKINKMEQLREFSVSLWKERSDVDHIRNKVAHLAEEKIFASEQLFDDPIYNKYTGIEVIGEEIIDLITPYNSLNAPWKHRNKNSISFHPDDPYRPTSWSLLRLKGDRSVPIAIIEGFIAQLVFKDGYLFTVNYSPAKTNHYTYDDYQSKKDEVTKKRSLIAISANNGFNYKEAFQKVDFSNFYGSYNDAGSFLRMGKSLDPALGMYAAYAFRESGDFYKIRSVYKYMAMDNPYVPFDVAMLAGKLNADRPTAAFCPLMSIGWSYKHLYEDFINPKIIDATKYLEPGLWTTFTSKGTELLITEILNNQHI</sequence>
<dbReference type="Pfam" id="PF00656">
    <property type="entry name" value="Peptidase_C14"/>
    <property type="match status" value="1"/>
</dbReference>
<accession>A0A4P6ZI67</accession>
<gene>
    <name evidence="2" type="ORF">NBC122_02745</name>
</gene>
<evidence type="ECO:0000259" key="1">
    <source>
        <dbReference type="Pfam" id="PF00656"/>
    </source>
</evidence>
<protein>
    <recommendedName>
        <fullName evidence="1">Peptidase C14 caspase domain-containing protein</fullName>
    </recommendedName>
</protein>
<dbReference type="Gene3D" id="3.40.50.1460">
    <property type="match status" value="1"/>
</dbReference>
<dbReference type="Proteomes" id="UP000294419">
    <property type="component" value="Chromosome"/>
</dbReference>
<organism evidence="2 3">
    <name type="scientific">Chryseobacterium salivictor</name>
    <dbReference type="NCBI Taxonomy" id="2547600"/>
    <lineage>
        <taxon>Bacteria</taxon>
        <taxon>Pseudomonadati</taxon>
        <taxon>Bacteroidota</taxon>
        <taxon>Flavobacteriia</taxon>
        <taxon>Flavobacteriales</taxon>
        <taxon>Weeksellaceae</taxon>
        <taxon>Chryseobacterium group</taxon>
        <taxon>Chryseobacterium</taxon>
    </lineage>
</organism>
<dbReference type="InterPro" id="IPR029030">
    <property type="entry name" value="Caspase-like_dom_sf"/>
</dbReference>
<dbReference type="OrthoDB" id="174931at2"/>
<dbReference type="EMBL" id="CP037954">
    <property type="protein sequence ID" value="QBO59546.1"/>
    <property type="molecule type" value="Genomic_DNA"/>
</dbReference>
<evidence type="ECO:0000313" key="3">
    <source>
        <dbReference type="Proteomes" id="UP000294419"/>
    </source>
</evidence>
<feature type="domain" description="Peptidase C14 caspase" evidence="1">
    <location>
        <begin position="3"/>
        <end position="191"/>
    </location>
</feature>
<name>A0A4P6ZI67_9FLAO</name>
<dbReference type="SUPFAM" id="SSF52129">
    <property type="entry name" value="Caspase-like"/>
    <property type="match status" value="1"/>
</dbReference>
<dbReference type="InterPro" id="IPR011600">
    <property type="entry name" value="Pept_C14_caspase"/>
</dbReference>
<proteinExistence type="predicted"/>
<dbReference type="GO" id="GO:0004197">
    <property type="term" value="F:cysteine-type endopeptidase activity"/>
    <property type="evidence" value="ECO:0007669"/>
    <property type="project" value="InterPro"/>
</dbReference>
<dbReference type="RefSeq" id="WP_133440877.1">
    <property type="nucleotide sequence ID" value="NZ_CP037954.1"/>
</dbReference>
<dbReference type="AlphaFoldDB" id="A0A4P6ZI67"/>
<evidence type="ECO:0000313" key="2">
    <source>
        <dbReference type="EMBL" id="QBO59546.1"/>
    </source>
</evidence>
<reference evidence="2 3" key="1">
    <citation type="submission" date="2019-03" db="EMBL/GenBank/DDBJ databases">
        <authorList>
            <person name="Kim H."/>
            <person name="Yu S.-M."/>
        </authorList>
    </citation>
    <scope>NUCLEOTIDE SEQUENCE [LARGE SCALE GENOMIC DNA]</scope>
    <source>
        <strain evidence="2 3">NBC122</strain>
    </source>
</reference>
<dbReference type="GO" id="GO:0006508">
    <property type="term" value="P:proteolysis"/>
    <property type="evidence" value="ECO:0007669"/>
    <property type="project" value="InterPro"/>
</dbReference>